<dbReference type="AlphaFoldDB" id="A0A895YM84"/>
<reference evidence="9" key="1">
    <citation type="submission" date="2021-02" db="EMBL/GenBank/DDBJ databases">
        <title>Natrosporangium hydrolyticum gen. nov., sp. nov, a haloalkaliphilic actinobacterium from a soda solonchak soil.</title>
        <authorList>
            <person name="Sorokin D.Y."/>
            <person name="Khijniak T.V."/>
            <person name="Zakharycheva A.P."/>
            <person name="Boueva O.V."/>
            <person name="Ariskina E.V."/>
            <person name="Hahnke R.L."/>
            <person name="Bunk B."/>
            <person name="Sproer C."/>
            <person name="Schumann P."/>
            <person name="Evtushenko L.I."/>
            <person name="Kublanov I.V."/>
        </authorList>
    </citation>
    <scope>NUCLEOTIDE SEQUENCE</scope>
    <source>
        <strain evidence="9">DSM 106523</strain>
    </source>
</reference>
<dbReference type="InterPro" id="IPR036291">
    <property type="entry name" value="NAD(P)-bd_dom_sf"/>
</dbReference>
<feature type="transmembrane region" description="Helical" evidence="7">
    <location>
        <begin position="231"/>
        <end position="251"/>
    </location>
</feature>
<proteinExistence type="inferred from homology"/>
<dbReference type="InterPro" id="IPR003148">
    <property type="entry name" value="RCK_N"/>
</dbReference>
<dbReference type="InterPro" id="IPR006153">
    <property type="entry name" value="Cation/H_exchanger_TM"/>
</dbReference>
<dbReference type="GO" id="GO:0006813">
    <property type="term" value="P:potassium ion transport"/>
    <property type="evidence" value="ECO:0007669"/>
    <property type="project" value="InterPro"/>
</dbReference>
<dbReference type="Gene3D" id="3.40.50.720">
    <property type="entry name" value="NAD(P)-binding Rossmann-like Domain"/>
    <property type="match status" value="1"/>
</dbReference>
<dbReference type="KEGG" id="nhy:JQS43_02240"/>
<accession>A0A895YM84</accession>
<evidence type="ECO:0000256" key="2">
    <source>
        <dbReference type="ARBA" id="ARBA00005551"/>
    </source>
</evidence>
<keyword evidence="4 7" id="KW-0812">Transmembrane</keyword>
<dbReference type="PANTHER" id="PTHR42751:SF6">
    <property type="entry name" value="CONSERVED INTEGRAL MEMBRANE TRANSPORT PROTEIN-RELATED"/>
    <property type="match status" value="1"/>
</dbReference>
<feature type="transmembrane region" description="Helical" evidence="7">
    <location>
        <begin position="46"/>
        <end position="65"/>
    </location>
</feature>
<dbReference type="PANTHER" id="PTHR42751">
    <property type="entry name" value="SODIUM/HYDROGEN EXCHANGER FAMILY/TRKA DOMAIN PROTEIN"/>
    <property type="match status" value="1"/>
</dbReference>
<dbReference type="Pfam" id="PF02254">
    <property type="entry name" value="TrkA_N"/>
    <property type="match status" value="1"/>
</dbReference>
<dbReference type="EMBL" id="CP070499">
    <property type="protein sequence ID" value="QSB15210.1"/>
    <property type="molecule type" value="Genomic_DNA"/>
</dbReference>
<feature type="transmembrane region" description="Helical" evidence="7">
    <location>
        <begin position="310"/>
        <end position="332"/>
    </location>
</feature>
<feature type="transmembrane region" description="Helical" evidence="7">
    <location>
        <begin position="71"/>
        <end position="90"/>
    </location>
</feature>
<feature type="transmembrane region" description="Helical" evidence="7">
    <location>
        <begin position="102"/>
        <end position="124"/>
    </location>
</feature>
<feature type="transmembrane region" description="Helical" evidence="7">
    <location>
        <begin position="282"/>
        <end position="298"/>
    </location>
</feature>
<dbReference type="InterPro" id="IPR038770">
    <property type="entry name" value="Na+/solute_symporter_sf"/>
</dbReference>
<keyword evidence="3" id="KW-0813">Transport</keyword>
<feature type="domain" description="RCK N-terminal" evidence="8">
    <location>
        <begin position="422"/>
        <end position="538"/>
    </location>
</feature>
<dbReference type="Pfam" id="PF00999">
    <property type="entry name" value="Na_H_Exchanger"/>
    <property type="match status" value="1"/>
</dbReference>
<evidence type="ECO:0000259" key="8">
    <source>
        <dbReference type="PROSITE" id="PS51201"/>
    </source>
</evidence>
<evidence type="ECO:0000313" key="10">
    <source>
        <dbReference type="Proteomes" id="UP000662857"/>
    </source>
</evidence>
<feature type="transmembrane region" description="Helical" evidence="7">
    <location>
        <begin position="22"/>
        <end position="39"/>
    </location>
</feature>
<comment type="subcellular location">
    <subcellularLocation>
        <location evidence="1">Membrane</location>
        <topology evidence="1">Multi-pass membrane protein</topology>
    </subcellularLocation>
</comment>
<evidence type="ECO:0000256" key="5">
    <source>
        <dbReference type="ARBA" id="ARBA00022989"/>
    </source>
</evidence>
<evidence type="ECO:0000256" key="4">
    <source>
        <dbReference type="ARBA" id="ARBA00022692"/>
    </source>
</evidence>
<dbReference type="GO" id="GO:0016020">
    <property type="term" value="C:membrane"/>
    <property type="evidence" value="ECO:0007669"/>
    <property type="project" value="UniProtKB-SubCell"/>
</dbReference>
<protein>
    <submittedName>
        <fullName evidence="9">Cation:proton antiporter</fullName>
    </submittedName>
</protein>
<organism evidence="9 10">
    <name type="scientific">Natronosporangium hydrolyticum</name>
    <dbReference type="NCBI Taxonomy" id="2811111"/>
    <lineage>
        <taxon>Bacteria</taxon>
        <taxon>Bacillati</taxon>
        <taxon>Actinomycetota</taxon>
        <taxon>Actinomycetes</taxon>
        <taxon>Micromonosporales</taxon>
        <taxon>Micromonosporaceae</taxon>
        <taxon>Natronosporangium</taxon>
    </lineage>
</organism>
<keyword evidence="6 7" id="KW-0472">Membrane</keyword>
<dbReference type="RefSeq" id="WP_239677389.1">
    <property type="nucleotide sequence ID" value="NZ_CP070499.1"/>
</dbReference>
<sequence length="559" mass="59198">MITKVQAAQGEGGGGRVLDHEFGLLAAILAVAAVAGLVANRLKQPLIVAFIGVGILVGPVGTGWVTGVDQIELLAEVGIAILLFLVGLRLDLHLIRTTGPVALATGLGQVAFTSAVGYGIALALGMSHVTALYVAVALTFSSTIIIVKLLSDKRELDQLHGRIAVGFLIVQDLVVVLVMIALTAFGQPAGDHVGIDIALTIGKGLGLLAAFVIMARYVLPRLLQLVARSQELLVLFAVAWAVLAAAITHWLGFSTEVGAFLAGVALASTPFREAVGARLVSLRDFLLLFFFLSLGAQLEFVDAGRQLVEAAVFSIFVLVGNPLIVLVIMGLMGYSSRVAFKAGLTVAQISEFSLILAALGLSLGHIDQATVSLITVVGLITIGGSTYLILNSDAIYQRLEPWLSRFQRRNLRPHPTPPAELPAEVILYGLGRFGRHIAARLTDAGTPVLAVDFDPDRVAAFNRQGITTVFGSAEDLDFLESLPLDRSRWVISTIPTTDSNLALLHALRQHEYAGRVAMVALTDRDAGRLEGTDVDVILKPYALTTEAVIDMIAGGRAPE</sequence>
<evidence type="ECO:0000256" key="3">
    <source>
        <dbReference type="ARBA" id="ARBA00022448"/>
    </source>
</evidence>
<feature type="transmembrane region" description="Helical" evidence="7">
    <location>
        <begin position="369"/>
        <end position="390"/>
    </location>
</feature>
<dbReference type="PROSITE" id="PS51201">
    <property type="entry name" value="RCK_N"/>
    <property type="match status" value="1"/>
</dbReference>
<dbReference type="GO" id="GO:1902600">
    <property type="term" value="P:proton transmembrane transport"/>
    <property type="evidence" value="ECO:0007669"/>
    <property type="project" value="InterPro"/>
</dbReference>
<feature type="transmembrane region" description="Helical" evidence="7">
    <location>
        <begin position="130"/>
        <end position="151"/>
    </location>
</feature>
<dbReference type="Proteomes" id="UP000662857">
    <property type="component" value="Chromosome"/>
</dbReference>
<feature type="transmembrane region" description="Helical" evidence="7">
    <location>
        <begin position="197"/>
        <end position="219"/>
    </location>
</feature>
<evidence type="ECO:0000256" key="6">
    <source>
        <dbReference type="ARBA" id="ARBA00023136"/>
    </source>
</evidence>
<keyword evidence="10" id="KW-1185">Reference proteome</keyword>
<dbReference type="SUPFAM" id="SSF51735">
    <property type="entry name" value="NAD(P)-binding Rossmann-fold domains"/>
    <property type="match status" value="1"/>
</dbReference>
<dbReference type="Gene3D" id="1.20.1530.20">
    <property type="match status" value="1"/>
</dbReference>
<evidence type="ECO:0000256" key="7">
    <source>
        <dbReference type="SAM" id="Phobius"/>
    </source>
</evidence>
<dbReference type="GO" id="GO:0015297">
    <property type="term" value="F:antiporter activity"/>
    <property type="evidence" value="ECO:0007669"/>
    <property type="project" value="InterPro"/>
</dbReference>
<gene>
    <name evidence="9" type="ORF">JQS43_02240</name>
</gene>
<evidence type="ECO:0000256" key="1">
    <source>
        <dbReference type="ARBA" id="ARBA00004141"/>
    </source>
</evidence>
<feature type="transmembrane region" description="Helical" evidence="7">
    <location>
        <begin position="344"/>
        <end position="363"/>
    </location>
</feature>
<feature type="transmembrane region" description="Helical" evidence="7">
    <location>
        <begin position="163"/>
        <end position="185"/>
    </location>
</feature>
<comment type="similarity">
    <text evidence="2">Belongs to the monovalent cation:proton antiporter 2 (CPA2) transporter (TC 2.A.37) family.</text>
</comment>
<name>A0A895YM84_9ACTN</name>
<keyword evidence="5 7" id="KW-1133">Transmembrane helix</keyword>
<evidence type="ECO:0000313" key="9">
    <source>
        <dbReference type="EMBL" id="QSB15210.1"/>
    </source>
</evidence>